<sequence length="126" mass="13029">MIEEPNDDSGDLLVILRHGPHGTSYLKEGLDTALVAAAFGRRVSLLFMASGVAALVPGQGAGPLGQKGTQPTLAMLEMYDIDRLFVDGAGLAELGVAPETLTPDATVIEGDAIAALMAEHALVLTF</sequence>
<evidence type="ECO:0000256" key="1">
    <source>
        <dbReference type="ARBA" id="ARBA00005996"/>
    </source>
</evidence>
<protein>
    <submittedName>
        <fullName evidence="2">DsrE family protein</fullName>
    </submittedName>
</protein>
<name>A0AAU7KPG8_9GAMM</name>
<gene>
    <name evidence="2" type="ORF">NFG58_10225</name>
</gene>
<dbReference type="AlphaFoldDB" id="A0AAU7KPG8"/>
<dbReference type="PANTHER" id="PTHR38780">
    <property type="entry name" value="PROTEIN TUSC"/>
    <property type="match status" value="1"/>
</dbReference>
<proteinExistence type="inferred from homology"/>
<dbReference type="SUPFAM" id="SSF75169">
    <property type="entry name" value="DsrEFH-like"/>
    <property type="match status" value="1"/>
</dbReference>
<evidence type="ECO:0000313" key="2">
    <source>
        <dbReference type="EMBL" id="XBO73043.1"/>
    </source>
</evidence>
<comment type="similarity">
    <text evidence="1">Belongs to the DsrF/TusC family.</text>
</comment>
<dbReference type="EMBL" id="CP098827">
    <property type="protein sequence ID" value="XBO73043.1"/>
    <property type="molecule type" value="Genomic_DNA"/>
</dbReference>
<accession>A0AAU7KPG8</accession>
<reference evidence="2" key="1">
    <citation type="submission" date="2022-06" db="EMBL/GenBank/DDBJ databases">
        <title>A novel DMS-producing enzyme.</title>
        <authorList>
            <person name="Zhang Y."/>
        </authorList>
    </citation>
    <scope>NUCLEOTIDE SEQUENCE</scope>
    <source>
        <strain evidence="2">RT37</strain>
    </source>
</reference>
<dbReference type="InterPro" id="IPR003787">
    <property type="entry name" value="Sulphur_relay_DsrE/F-like"/>
</dbReference>
<organism evidence="2">
    <name type="scientific">Halomonas sp. RT37</name>
    <dbReference type="NCBI Taxonomy" id="2950872"/>
    <lineage>
        <taxon>Bacteria</taxon>
        <taxon>Pseudomonadati</taxon>
        <taxon>Pseudomonadota</taxon>
        <taxon>Gammaproteobacteria</taxon>
        <taxon>Oceanospirillales</taxon>
        <taxon>Halomonadaceae</taxon>
        <taxon>Halomonas</taxon>
    </lineage>
</organism>
<dbReference type="PANTHER" id="PTHR38780:SF1">
    <property type="entry name" value="PROTEIN TUSC"/>
    <property type="match status" value="1"/>
</dbReference>
<dbReference type="RefSeq" id="WP_045991751.1">
    <property type="nucleotide sequence ID" value="NZ_CP098827.1"/>
</dbReference>
<dbReference type="Pfam" id="PF02635">
    <property type="entry name" value="DsrE"/>
    <property type="match status" value="1"/>
</dbReference>
<dbReference type="InterPro" id="IPR027396">
    <property type="entry name" value="DsrEFH-like"/>
</dbReference>
<dbReference type="Gene3D" id="3.40.1260.10">
    <property type="entry name" value="DsrEFH-like"/>
    <property type="match status" value="1"/>
</dbReference>
<dbReference type="InterPro" id="IPR017462">
    <property type="entry name" value="Sulphur_relay_TusC/DsrF"/>
</dbReference>